<dbReference type="Pfam" id="PF01522">
    <property type="entry name" value="Polysacc_deac_1"/>
    <property type="match status" value="1"/>
</dbReference>
<dbReference type="CDD" id="cd10967">
    <property type="entry name" value="CE4_GLA_like_6s"/>
    <property type="match status" value="1"/>
</dbReference>
<proteinExistence type="predicted"/>
<protein>
    <submittedName>
        <fullName evidence="3">Polysaccharide deacetylase</fullName>
    </submittedName>
</protein>
<dbReference type="GO" id="GO:0005576">
    <property type="term" value="C:extracellular region"/>
    <property type="evidence" value="ECO:0007669"/>
    <property type="project" value="UniProtKB-SubCell"/>
</dbReference>
<dbReference type="PROSITE" id="PS51677">
    <property type="entry name" value="NODB"/>
    <property type="match status" value="1"/>
</dbReference>
<dbReference type="OrthoDB" id="43281at2"/>
<keyword evidence="4" id="KW-1185">Reference proteome</keyword>
<dbReference type="InterPro" id="IPR002509">
    <property type="entry name" value="NODB_dom"/>
</dbReference>
<evidence type="ECO:0000256" key="2">
    <source>
        <dbReference type="ARBA" id="ARBA00022729"/>
    </source>
</evidence>
<evidence type="ECO:0000313" key="4">
    <source>
        <dbReference type="Proteomes" id="UP000245959"/>
    </source>
</evidence>
<dbReference type="Proteomes" id="UP000245959">
    <property type="component" value="Unassembled WGS sequence"/>
</dbReference>
<comment type="caution">
    <text evidence="3">The sequence shown here is derived from an EMBL/GenBank/DDBJ whole genome shotgun (WGS) entry which is preliminary data.</text>
</comment>
<dbReference type="GeneID" id="78295166"/>
<gene>
    <name evidence="3" type="ORF">C8D82_11213</name>
</gene>
<reference evidence="3 4" key="1">
    <citation type="submission" date="2018-04" db="EMBL/GenBank/DDBJ databases">
        <title>Genomic Encyclopedia of Type Strains, Phase IV (KMG-IV): sequencing the most valuable type-strain genomes for metagenomic binning, comparative biology and taxonomic classification.</title>
        <authorList>
            <person name="Goeker M."/>
        </authorList>
    </citation>
    <scope>NUCLEOTIDE SEQUENCE [LARGE SCALE GENOMIC DNA]</scope>
    <source>
        <strain evidence="3 4">DSM 14823</strain>
    </source>
</reference>
<name>A0A2U1B006_9BACT</name>
<dbReference type="SUPFAM" id="SSF88713">
    <property type="entry name" value="Glycoside hydrolase/deacetylase"/>
    <property type="match status" value="1"/>
</dbReference>
<sequence>MGIAFLYPEGKLKALTMSYDDGVRQDRRLIEIFNRNGLKGTFHLNYATFGHGNRLNADEVHDLYQGHEVACHTATHPFLERQPRTEVIREIFEDRRGLESLCGYPVVGMSYPFGTWNEEVVAIARAAGIVYSRDTRTTGGFGWPQEFMHWEGTCHHHEMLERGRAFLDFNRHPLPLMYVWGHAYEFDNDDNWNEMEEFAGMMGNRPDIWYATNLQVYRYIQAIRAAVTSADGKMLCNPSAETLWIKKGDTILPVAPGETRAI</sequence>
<comment type="subcellular location">
    <subcellularLocation>
        <location evidence="1">Secreted</location>
    </subcellularLocation>
</comment>
<dbReference type="AlphaFoldDB" id="A0A2U1B006"/>
<dbReference type="InterPro" id="IPR011330">
    <property type="entry name" value="Glyco_hydro/deAcase_b/a-brl"/>
</dbReference>
<evidence type="ECO:0000256" key="1">
    <source>
        <dbReference type="ARBA" id="ARBA00004613"/>
    </source>
</evidence>
<organism evidence="3 4">
    <name type="scientific">Victivallis vadensis</name>
    <dbReference type="NCBI Taxonomy" id="172901"/>
    <lineage>
        <taxon>Bacteria</taxon>
        <taxon>Pseudomonadati</taxon>
        <taxon>Lentisphaerota</taxon>
        <taxon>Lentisphaeria</taxon>
        <taxon>Victivallales</taxon>
        <taxon>Victivallaceae</taxon>
        <taxon>Victivallis</taxon>
    </lineage>
</organism>
<dbReference type="GO" id="GO:0005975">
    <property type="term" value="P:carbohydrate metabolic process"/>
    <property type="evidence" value="ECO:0007669"/>
    <property type="project" value="InterPro"/>
</dbReference>
<dbReference type="Gene3D" id="3.20.20.370">
    <property type="entry name" value="Glycoside hydrolase/deacetylase"/>
    <property type="match status" value="1"/>
</dbReference>
<dbReference type="PANTHER" id="PTHR34216:SF3">
    <property type="entry name" value="POLY-BETA-1,6-N-ACETYL-D-GLUCOSAMINE N-DEACETYLASE"/>
    <property type="match status" value="1"/>
</dbReference>
<keyword evidence="2" id="KW-0732">Signal</keyword>
<dbReference type="InterPro" id="IPR051398">
    <property type="entry name" value="Polysacch_Deacetylase"/>
</dbReference>
<accession>A0A2U1B006</accession>
<evidence type="ECO:0000313" key="3">
    <source>
        <dbReference type="EMBL" id="PVY42016.1"/>
    </source>
</evidence>
<dbReference type="RefSeq" id="WP_116883859.1">
    <property type="nucleotide sequence ID" value="NZ_CABMMC010000082.1"/>
</dbReference>
<dbReference type="PANTHER" id="PTHR34216">
    <property type="match status" value="1"/>
</dbReference>
<dbReference type="EMBL" id="QEKH01000012">
    <property type="protein sequence ID" value="PVY42016.1"/>
    <property type="molecule type" value="Genomic_DNA"/>
</dbReference>
<dbReference type="GO" id="GO:0016810">
    <property type="term" value="F:hydrolase activity, acting on carbon-nitrogen (but not peptide) bonds"/>
    <property type="evidence" value="ECO:0007669"/>
    <property type="project" value="InterPro"/>
</dbReference>